<protein>
    <submittedName>
        <fullName evidence="1">Uncharacterized protein</fullName>
    </submittedName>
</protein>
<accession>A0A453R4U9</accession>
<organism evidence="1 2">
    <name type="scientific">Aegilops tauschii subsp. strangulata</name>
    <name type="common">Goatgrass</name>
    <dbReference type="NCBI Taxonomy" id="200361"/>
    <lineage>
        <taxon>Eukaryota</taxon>
        <taxon>Viridiplantae</taxon>
        <taxon>Streptophyta</taxon>
        <taxon>Embryophyta</taxon>
        <taxon>Tracheophyta</taxon>
        <taxon>Spermatophyta</taxon>
        <taxon>Magnoliopsida</taxon>
        <taxon>Liliopsida</taxon>
        <taxon>Poales</taxon>
        <taxon>Poaceae</taxon>
        <taxon>BOP clade</taxon>
        <taxon>Pooideae</taxon>
        <taxon>Triticodae</taxon>
        <taxon>Triticeae</taxon>
        <taxon>Triticinae</taxon>
        <taxon>Aegilops</taxon>
    </lineage>
</organism>
<dbReference type="Proteomes" id="UP000015105">
    <property type="component" value="Chromosome 7D"/>
</dbReference>
<reference evidence="1" key="3">
    <citation type="journal article" date="2017" name="Nature">
        <title>Genome sequence of the progenitor of the wheat D genome Aegilops tauschii.</title>
        <authorList>
            <person name="Luo M.C."/>
            <person name="Gu Y.Q."/>
            <person name="Puiu D."/>
            <person name="Wang H."/>
            <person name="Twardziok S.O."/>
            <person name="Deal K.R."/>
            <person name="Huo N."/>
            <person name="Zhu T."/>
            <person name="Wang L."/>
            <person name="Wang Y."/>
            <person name="McGuire P.E."/>
            <person name="Liu S."/>
            <person name="Long H."/>
            <person name="Ramasamy R.K."/>
            <person name="Rodriguez J.C."/>
            <person name="Van S.L."/>
            <person name="Yuan L."/>
            <person name="Wang Z."/>
            <person name="Xia Z."/>
            <person name="Xiao L."/>
            <person name="Anderson O.D."/>
            <person name="Ouyang S."/>
            <person name="Liang Y."/>
            <person name="Zimin A.V."/>
            <person name="Pertea G."/>
            <person name="Qi P."/>
            <person name="Bennetzen J.L."/>
            <person name="Dai X."/>
            <person name="Dawson M.W."/>
            <person name="Muller H.G."/>
            <person name="Kugler K."/>
            <person name="Rivarola-Duarte L."/>
            <person name="Spannagl M."/>
            <person name="Mayer K.F.X."/>
            <person name="Lu F.H."/>
            <person name="Bevan M.W."/>
            <person name="Leroy P."/>
            <person name="Li P."/>
            <person name="You F.M."/>
            <person name="Sun Q."/>
            <person name="Liu Z."/>
            <person name="Lyons E."/>
            <person name="Wicker T."/>
            <person name="Salzberg S.L."/>
            <person name="Devos K.M."/>
            <person name="Dvorak J."/>
        </authorList>
    </citation>
    <scope>NUCLEOTIDE SEQUENCE [LARGE SCALE GENOMIC DNA]</scope>
    <source>
        <strain evidence="1">cv. AL8/78</strain>
    </source>
</reference>
<reference evidence="1" key="5">
    <citation type="journal article" date="2021" name="G3 (Bethesda)">
        <title>Aegilops tauschii genome assembly Aet v5.0 features greater sequence contiguity and improved annotation.</title>
        <authorList>
            <person name="Wang L."/>
            <person name="Zhu T."/>
            <person name="Rodriguez J.C."/>
            <person name="Deal K.R."/>
            <person name="Dubcovsky J."/>
            <person name="McGuire P.E."/>
            <person name="Lux T."/>
            <person name="Spannagl M."/>
            <person name="Mayer K.F.X."/>
            <person name="Baldrich P."/>
            <person name="Meyers B.C."/>
            <person name="Huo N."/>
            <person name="Gu Y.Q."/>
            <person name="Zhou H."/>
            <person name="Devos K.M."/>
            <person name="Bennetzen J.L."/>
            <person name="Unver T."/>
            <person name="Budak H."/>
            <person name="Gulick P.J."/>
            <person name="Galiba G."/>
            <person name="Kalapos B."/>
            <person name="Nelson D.R."/>
            <person name="Li P."/>
            <person name="You F.M."/>
            <person name="Luo M.C."/>
            <person name="Dvorak J."/>
        </authorList>
    </citation>
    <scope>NUCLEOTIDE SEQUENCE [LARGE SCALE GENOMIC DNA]</scope>
    <source>
        <strain evidence="1">cv. AL8/78</strain>
    </source>
</reference>
<dbReference type="AlphaFoldDB" id="A0A453R4U9"/>
<evidence type="ECO:0000313" key="1">
    <source>
        <dbReference type="EnsemblPlants" id="AET7Gv20461100.8"/>
    </source>
</evidence>
<keyword evidence="2" id="KW-1185">Reference proteome</keyword>
<proteinExistence type="predicted"/>
<dbReference type="EnsemblPlants" id="AET7Gv20461100.8">
    <property type="protein sequence ID" value="AET7Gv20461100.8"/>
    <property type="gene ID" value="AET7Gv20461100"/>
</dbReference>
<dbReference type="Gramene" id="AET7Gv20461100.8">
    <property type="protein sequence ID" value="AET7Gv20461100.8"/>
    <property type="gene ID" value="AET7Gv20461100"/>
</dbReference>
<reference evidence="1" key="4">
    <citation type="submission" date="2019-03" db="UniProtKB">
        <authorList>
            <consortium name="EnsemblPlants"/>
        </authorList>
    </citation>
    <scope>IDENTIFICATION</scope>
</reference>
<name>A0A453R4U9_AEGTS</name>
<reference evidence="2" key="1">
    <citation type="journal article" date="2014" name="Science">
        <title>Ancient hybridizations among the ancestral genomes of bread wheat.</title>
        <authorList>
            <consortium name="International Wheat Genome Sequencing Consortium,"/>
            <person name="Marcussen T."/>
            <person name="Sandve S.R."/>
            <person name="Heier L."/>
            <person name="Spannagl M."/>
            <person name="Pfeifer M."/>
            <person name="Jakobsen K.S."/>
            <person name="Wulff B.B."/>
            <person name="Steuernagel B."/>
            <person name="Mayer K.F."/>
            <person name="Olsen O.A."/>
        </authorList>
    </citation>
    <scope>NUCLEOTIDE SEQUENCE [LARGE SCALE GENOMIC DNA]</scope>
    <source>
        <strain evidence="2">cv. AL8/78</strain>
    </source>
</reference>
<sequence>ESSQVPPSAQAFLLSCGSTGVLSTHDNTSLRSISSQSENSNPYTVFHYFTEGYVMVVV</sequence>
<reference evidence="2" key="2">
    <citation type="journal article" date="2017" name="Nat. Plants">
        <title>The Aegilops tauschii genome reveals multiple impacts of transposons.</title>
        <authorList>
            <person name="Zhao G."/>
            <person name="Zou C."/>
            <person name="Li K."/>
            <person name="Wang K."/>
            <person name="Li T."/>
            <person name="Gao L."/>
            <person name="Zhang X."/>
            <person name="Wang H."/>
            <person name="Yang Z."/>
            <person name="Liu X."/>
            <person name="Jiang W."/>
            <person name="Mao L."/>
            <person name="Kong X."/>
            <person name="Jiao Y."/>
            <person name="Jia J."/>
        </authorList>
    </citation>
    <scope>NUCLEOTIDE SEQUENCE [LARGE SCALE GENOMIC DNA]</scope>
    <source>
        <strain evidence="2">cv. AL8/78</strain>
    </source>
</reference>
<evidence type="ECO:0000313" key="2">
    <source>
        <dbReference type="Proteomes" id="UP000015105"/>
    </source>
</evidence>